<keyword evidence="4" id="KW-1185">Reference proteome</keyword>
<organism evidence="3 4">
    <name type="scientific">Dactylosporangium darangshiense</name>
    <dbReference type="NCBI Taxonomy" id="579108"/>
    <lineage>
        <taxon>Bacteria</taxon>
        <taxon>Bacillati</taxon>
        <taxon>Actinomycetota</taxon>
        <taxon>Actinomycetes</taxon>
        <taxon>Micromonosporales</taxon>
        <taxon>Micromonosporaceae</taxon>
        <taxon>Dactylosporangium</taxon>
    </lineage>
</organism>
<accession>A0ABP8DSI3</accession>
<dbReference type="Proteomes" id="UP001500620">
    <property type="component" value="Unassembled WGS sequence"/>
</dbReference>
<dbReference type="EMBL" id="BAABAT010000054">
    <property type="protein sequence ID" value="GAA4262747.1"/>
    <property type="molecule type" value="Genomic_DNA"/>
</dbReference>
<comment type="caution">
    <text evidence="3">The sequence shown here is derived from an EMBL/GenBank/DDBJ whole genome shotgun (WGS) entry which is preliminary data.</text>
</comment>
<sequence>MVDEEVLAALLARPGKEWGAPATPEAVAAAEEALGFALPPLLRRIYLEVANGGFGPHAAVMGVPGGYVDAEWIDIVEAYKFFGSGAGPLPERMMLLLDWGCTFWSLVDCRHPDGMMWGNEEGELFCLNLTFPQWLVNYLTADDDDELMPMAPREPRPREVLRREDLRG</sequence>
<name>A0ABP8DSI3_9ACTN</name>
<evidence type="ECO:0000259" key="2">
    <source>
        <dbReference type="SMART" id="SM00860"/>
    </source>
</evidence>
<proteinExistence type="predicted"/>
<evidence type="ECO:0000313" key="3">
    <source>
        <dbReference type="EMBL" id="GAA4262747.1"/>
    </source>
</evidence>
<dbReference type="InterPro" id="IPR037883">
    <property type="entry name" value="Knr4/Smi1-like_sf"/>
</dbReference>
<protein>
    <recommendedName>
        <fullName evidence="2">Knr4/Smi1-like domain-containing protein</fullName>
    </recommendedName>
</protein>
<evidence type="ECO:0000256" key="1">
    <source>
        <dbReference type="SAM" id="MobiDB-lite"/>
    </source>
</evidence>
<feature type="region of interest" description="Disordered" evidence="1">
    <location>
        <begin position="147"/>
        <end position="168"/>
    </location>
</feature>
<reference evidence="4" key="1">
    <citation type="journal article" date="2019" name="Int. J. Syst. Evol. Microbiol.">
        <title>The Global Catalogue of Microorganisms (GCM) 10K type strain sequencing project: providing services to taxonomists for standard genome sequencing and annotation.</title>
        <authorList>
            <consortium name="The Broad Institute Genomics Platform"/>
            <consortium name="The Broad Institute Genome Sequencing Center for Infectious Disease"/>
            <person name="Wu L."/>
            <person name="Ma J."/>
        </authorList>
    </citation>
    <scope>NUCLEOTIDE SEQUENCE [LARGE SCALE GENOMIC DNA]</scope>
    <source>
        <strain evidence="4">JCM 17441</strain>
    </source>
</reference>
<gene>
    <name evidence="3" type="ORF">GCM10022255_101040</name>
</gene>
<dbReference type="Pfam" id="PF09346">
    <property type="entry name" value="SMI1_KNR4"/>
    <property type="match status" value="1"/>
</dbReference>
<feature type="domain" description="Knr4/Smi1-like" evidence="2">
    <location>
        <begin position="21"/>
        <end position="109"/>
    </location>
</feature>
<dbReference type="Gene3D" id="3.40.1580.10">
    <property type="entry name" value="SMI1/KNR4-like"/>
    <property type="match status" value="1"/>
</dbReference>
<feature type="compositionally biased region" description="Basic and acidic residues" evidence="1">
    <location>
        <begin position="153"/>
        <end position="168"/>
    </location>
</feature>
<dbReference type="InterPro" id="IPR018958">
    <property type="entry name" value="Knr4/Smi1-like_dom"/>
</dbReference>
<evidence type="ECO:0000313" key="4">
    <source>
        <dbReference type="Proteomes" id="UP001500620"/>
    </source>
</evidence>
<dbReference type="SMART" id="SM00860">
    <property type="entry name" value="SMI1_KNR4"/>
    <property type="match status" value="1"/>
</dbReference>
<dbReference type="SUPFAM" id="SSF160631">
    <property type="entry name" value="SMI1/KNR4-like"/>
    <property type="match status" value="1"/>
</dbReference>